<organism evidence="7 8">
    <name type="scientific">Candidatus Glomeribacter gigasporarum BEG34</name>
    <dbReference type="NCBI Taxonomy" id="1070319"/>
    <lineage>
        <taxon>Bacteria</taxon>
        <taxon>Pseudomonadati</taxon>
        <taxon>Pseudomonadota</taxon>
        <taxon>Betaproteobacteria</taxon>
        <taxon>Burkholderiales</taxon>
        <taxon>Burkholderiaceae</taxon>
        <taxon>Candidatus Glomeribacter</taxon>
    </lineage>
</organism>
<proteinExistence type="predicted"/>
<dbReference type="PANTHER" id="PTHR14360:SF1">
    <property type="entry name" value="PROTEIN FMP32, MITOCHONDRIAL"/>
    <property type="match status" value="1"/>
</dbReference>
<keyword evidence="4" id="KW-0175">Coiled coil</keyword>
<dbReference type="OrthoDB" id="9133087at2"/>
<evidence type="ECO:0000256" key="4">
    <source>
        <dbReference type="ARBA" id="ARBA00023054"/>
    </source>
</evidence>
<keyword evidence="2 6" id="KW-0812">Transmembrane</keyword>
<evidence type="ECO:0000256" key="6">
    <source>
        <dbReference type="SAM" id="Phobius"/>
    </source>
</evidence>
<keyword evidence="3 6" id="KW-1133">Transmembrane helix</keyword>
<name>G2J8P4_9BURK</name>
<evidence type="ECO:0000256" key="3">
    <source>
        <dbReference type="ARBA" id="ARBA00022989"/>
    </source>
</evidence>
<evidence type="ECO:0000256" key="2">
    <source>
        <dbReference type="ARBA" id="ARBA00022692"/>
    </source>
</evidence>
<dbReference type="GO" id="GO:0016020">
    <property type="term" value="C:membrane"/>
    <property type="evidence" value="ECO:0007669"/>
    <property type="project" value="UniProtKB-SubCell"/>
</dbReference>
<keyword evidence="8" id="KW-1185">Reference proteome</keyword>
<dbReference type="Proteomes" id="UP000054051">
    <property type="component" value="Unassembled WGS sequence"/>
</dbReference>
<evidence type="ECO:0000256" key="5">
    <source>
        <dbReference type="ARBA" id="ARBA00023136"/>
    </source>
</evidence>
<sequence length="123" mass="13766">MALAAFDTLEFVDELEKSGVPEKQARAISWAVRKSHESLEVATKADLDKLGTELRHEIGDLRKDMDAKFAGMEQRFDAKLEKMAAGLRQEMSDMKFVLIKWVVGLGIAQTGLWFTLKLLPIGS</sequence>
<dbReference type="PANTHER" id="PTHR14360">
    <property type="entry name" value="PROTEIN FMP32, MITOCHONDRIAL"/>
    <property type="match status" value="1"/>
</dbReference>
<dbReference type="EMBL" id="CAFB01000038">
    <property type="protein sequence ID" value="CCD29141.1"/>
    <property type="molecule type" value="Genomic_DNA"/>
</dbReference>
<keyword evidence="5 6" id="KW-0472">Membrane</keyword>
<comment type="subcellular location">
    <subcellularLocation>
        <location evidence="1">Membrane</location>
    </subcellularLocation>
</comment>
<dbReference type="STRING" id="1070319.CAGGBEG34_210001"/>
<comment type="caution">
    <text evidence="7">The sequence shown here is derived from an EMBL/GenBank/DDBJ whole genome shotgun (WGS) entry which is preliminary data.</text>
</comment>
<dbReference type="AlphaFoldDB" id="G2J8P4"/>
<dbReference type="Gene3D" id="1.20.5.340">
    <property type="match status" value="1"/>
</dbReference>
<evidence type="ECO:0000313" key="7">
    <source>
        <dbReference type="EMBL" id="CCD29141.1"/>
    </source>
</evidence>
<protein>
    <recommendedName>
        <fullName evidence="9">Phage-related protein</fullName>
    </recommendedName>
</protein>
<accession>G2J8P4</accession>
<dbReference type="InterPro" id="IPR024461">
    <property type="entry name" value="CCDC90-like"/>
</dbReference>
<reference evidence="7 8" key="1">
    <citation type="submission" date="2011-08" db="EMBL/GenBank/DDBJ databases">
        <title>The genome of the obligate endobacterium of an arbuscular mycorrhizal fungus reveals an interphylum network of nutritional interactions.</title>
        <authorList>
            <person name="Ghignone S."/>
            <person name="Salvioli A."/>
            <person name="Anca I."/>
            <person name="Lumini E."/>
            <person name="Ortu G."/>
            <person name="Petiti L."/>
            <person name="Cruveiller S."/>
            <person name="Bianciotto V."/>
            <person name="Piffanelli P."/>
            <person name="Lanfranco L."/>
            <person name="Bonfante P."/>
        </authorList>
    </citation>
    <scope>NUCLEOTIDE SEQUENCE [LARGE SCALE GENOMIC DNA]</scope>
    <source>
        <strain evidence="7 8">BEG34</strain>
    </source>
</reference>
<evidence type="ECO:0008006" key="9">
    <source>
        <dbReference type="Google" id="ProtNLM"/>
    </source>
</evidence>
<dbReference type="eggNOG" id="ENOG50334ZY">
    <property type="taxonomic scope" value="Bacteria"/>
</dbReference>
<evidence type="ECO:0000313" key="8">
    <source>
        <dbReference type="Proteomes" id="UP000054051"/>
    </source>
</evidence>
<feature type="transmembrane region" description="Helical" evidence="6">
    <location>
        <begin position="97"/>
        <end position="116"/>
    </location>
</feature>
<dbReference type="RefSeq" id="WP_006682378.1">
    <property type="nucleotide sequence ID" value="NZ_CAFB01000038.1"/>
</dbReference>
<gene>
    <name evidence="7" type="ORF">CAGGBEG34_210001</name>
</gene>
<evidence type="ECO:0000256" key="1">
    <source>
        <dbReference type="ARBA" id="ARBA00004370"/>
    </source>
</evidence>